<evidence type="ECO:0000256" key="9">
    <source>
        <dbReference type="HAMAP-Rule" id="MF_01886"/>
    </source>
</evidence>
<dbReference type="Gene3D" id="3.40.630.30">
    <property type="match status" value="1"/>
</dbReference>
<feature type="binding site" evidence="9">
    <location>
        <position position="188"/>
    </location>
    <ligand>
        <name>ATP</name>
        <dbReference type="ChEBI" id="CHEBI:30616"/>
    </ligand>
</feature>
<comment type="similarity">
    <text evidence="9">Belongs to the TmcA family.</text>
</comment>
<evidence type="ECO:0000256" key="2">
    <source>
        <dbReference type="ARBA" id="ARBA00022555"/>
    </source>
</evidence>
<evidence type="ECO:0000256" key="7">
    <source>
        <dbReference type="ARBA" id="ARBA00022884"/>
    </source>
</evidence>
<comment type="function">
    <text evidence="9">Catalyzes the formation of N(4)-acetylcytidine (ac(4)C) at the wobble position of tRNA(Met), by using acetyl-CoA as an acetyl donor and ATP (or GTP).</text>
</comment>
<evidence type="ECO:0000256" key="1">
    <source>
        <dbReference type="ARBA" id="ARBA00022490"/>
    </source>
</evidence>
<dbReference type="InterPro" id="IPR016181">
    <property type="entry name" value="Acyl_CoA_acyltransferase"/>
</dbReference>
<evidence type="ECO:0000259" key="10">
    <source>
        <dbReference type="PROSITE" id="PS51186"/>
    </source>
</evidence>
<keyword evidence="2 9" id="KW-0820">tRNA-binding</keyword>
<dbReference type="SUPFAM" id="SSF55729">
    <property type="entry name" value="Acyl-CoA N-acyltransferases (Nat)"/>
    <property type="match status" value="1"/>
</dbReference>
<dbReference type="PANTHER" id="PTHR10925">
    <property type="entry name" value="N-ACETYLTRANSFERASE 10"/>
    <property type="match status" value="1"/>
</dbReference>
<dbReference type="InterPro" id="IPR027417">
    <property type="entry name" value="P-loop_NTPase"/>
</dbReference>
<feature type="binding site" evidence="9">
    <location>
        <position position="545"/>
    </location>
    <ligand>
        <name>acetyl-CoA</name>
        <dbReference type="ChEBI" id="CHEBI:57288"/>
    </ligand>
</feature>
<comment type="caution">
    <text evidence="11">The sequence shown here is derived from an EMBL/GenBank/DDBJ whole genome shotgun (WGS) entry which is preliminary data.</text>
</comment>
<evidence type="ECO:0000256" key="8">
    <source>
        <dbReference type="ARBA" id="ARBA00023315"/>
    </source>
</evidence>
<dbReference type="PROSITE" id="PS51186">
    <property type="entry name" value="GNAT"/>
    <property type="match status" value="1"/>
</dbReference>
<feature type="binding site" evidence="9">
    <location>
        <begin position="505"/>
        <end position="507"/>
    </location>
    <ligand>
        <name>acetyl-CoA</name>
        <dbReference type="ChEBI" id="CHEBI:57288"/>
    </ligand>
</feature>
<dbReference type="RefSeq" id="WP_259037471.1">
    <property type="nucleotide sequence ID" value="NZ_JAJISC010000009.1"/>
</dbReference>
<keyword evidence="7 9" id="KW-0694">RNA-binding</keyword>
<name>A0ABT2EH93_9GAMM</name>
<evidence type="ECO:0000256" key="6">
    <source>
        <dbReference type="ARBA" id="ARBA00022840"/>
    </source>
</evidence>
<dbReference type="HAMAP" id="MF_01886">
    <property type="entry name" value="tRNA_acetyltr_TmcA"/>
    <property type="match status" value="1"/>
</dbReference>
<dbReference type="Proteomes" id="UP001165542">
    <property type="component" value="Unassembled WGS sequence"/>
</dbReference>
<dbReference type="SUPFAM" id="SSF52540">
    <property type="entry name" value="P-loop containing nucleoside triphosphate hydrolases"/>
    <property type="match status" value="1"/>
</dbReference>
<dbReference type="Gene3D" id="3.40.50.11040">
    <property type="match status" value="1"/>
</dbReference>
<comment type="caution">
    <text evidence="9">Lacks conserved residue(s) required for the propagation of feature annotation.</text>
</comment>
<feature type="binding site" evidence="9">
    <location>
        <position position="360"/>
    </location>
    <ligand>
        <name>ATP</name>
        <dbReference type="ChEBI" id="CHEBI:30616"/>
    </ligand>
</feature>
<dbReference type="InterPro" id="IPR013562">
    <property type="entry name" value="TmcA/NAT10_N"/>
</dbReference>
<keyword evidence="4 9" id="KW-0819">tRNA processing</keyword>
<organism evidence="11 12">
    <name type="scientific">Halomonas dongshanensis</name>
    <dbReference type="NCBI Taxonomy" id="2890835"/>
    <lineage>
        <taxon>Bacteria</taxon>
        <taxon>Pseudomonadati</taxon>
        <taxon>Pseudomonadota</taxon>
        <taxon>Gammaproteobacteria</taxon>
        <taxon>Oceanospirillales</taxon>
        <taxon>Halomonadaceae</taxon>
        <taxon>Halomonas</taxon>
    </lineage>
</organism>
<comment type="subcellular location">
    <subcellularLocation>
        <location evidence="9">Cytoplasm</location>
    </subcellularLocation>
</comment>
<keyword evidence="6 9" id="KW-0067">ATP-binding</keyword>
<evidence type="ECO:0000256" key="5">
    <source>
        <dbReference type="ARBA" id="ARBA00022741"/>
    </source>
</evidence>
<dbReference type="Pfam" id="PF05127">
    <property type="entry name" value="NAT10_TcmA_helicase"/>
    <property type="match status" value="1"/>
</dbReference>
<sequence>MAAKATSTLLAHVKRLARRRWRQLVWLYGEREACQREALALWQANDWQAPLWVSEAPLVAPSIRLRRARQQLGGEHDLVVIDTFAPSGLDPDALGALAGTLAAGGLLLLLTPRELGSAPDADYARLADYPHDASALSAHYLMRLARLMRDDPGITHWDVETSPRLGRLVQRLPTASSQSDADCLSDDQARAVRELTRLKRRRPLVITADRGRGKSAALGIACVRLWAAGVNEIIVTAPHFRAIASLFARVSALCPQAGHDASQLFDAEGRTLRYLAPDALDQALARGEVGGAGSYLLVDEAAALPAVRLSQWLAAFPRIAFATTVHGYEGSGRGFALRFQAVLARQTPDWKALELTTPIRWAEGDPLEGSVNRLLLLKAPLPKLSTARGLETPTAVRLKRPTLAQDEPALAALFGLLVQSHYRTSPSDLRQWLDGPNVALRVLGTPQAPQAVLISRDEGGFDSALCERVARGERRPHGHLMAQSLAAHEGSREALAARWCRVTRIATHPELRRRGLGAALLAADRRDAAERGIDLYGATFGADAELLRFWLTQGFVPVRLGVTPEASTGEVAVMLACALSPSGEAVLARLAERFAEQLPERLAFELKALPARVVVALLATLPAPLWGEESRRDCMDVAQSHRDPVFARPALKALAQQASRLGVTGEAIERLAGWAFQNRALDASPGASVKALRAAVASVLEEGAFG</sequence>
<keyword evidence="12" id="KW-1185">Reference proteome</keyword>
<evidence type="ECO:0000256" key="3">
    <source>
        <dbReference type="ARBA" id="ARBA00022679"/>
    </source>
</evidence>
<keyword evidence="1 9" id="KW-0963">Cytoplasm</keyword>
<dbReference type="GO" id="GO:0016746">
    <property type="term" value="F:acyltransferase activity"/>
    <property type="evidence" value="ECO:0007669"/>
    <property type="project" value="UniProtKB-KW"/>
</dbReference>
<evidence type="ECO:0000313" key="11">
    <source>
        <dbReference type="EMBL" id="MCS2610977.1"/>
    </source>
</evidence>
<keyword evidence="8 9" id="KW-0012">Acyltransferase</keyword>
<dbReference type="InterPro" id="IPR024914">
    <property type="entry name" value="tRNA_acetyltr_TmcA"/>
</dbReference>
<evidence type="ECO:0000313" key="12">
    <source>
        <dbReference type="Proteomes" id="UP001165542"/>
    </source>
</evidence>
<dbReference type="EMBL" id="JAJISC010000009">
    <property type="protein sequence ID" value="MCS2610977.1"/>
    <property type="molecule type" value="Genomic_DNA"/>
</dbReference>
<dbReference type="InterPro" id="IPR032672">
    <property type="entry name" value="TmcA/NAT10/Kre33"/>
</dbReference>
<protein>
    <recommendedName>
        <fullName evidence="9">tRNA(Met) cytidine acetyltransferase TmcA</fullName>
        <ecNumber evidence="9">2.3.1.193</ecNumber>
    </recommendedName>
</protein>
<accession>A0ABT2EH93</accession>
<feature type="domain" description="N-acetyltransferase" evidence="10">
    <location>
        <begin position="420"/>
        <end position="580"/>
    </location>
</feature>
<reference evidence="11" key="1">
    <citation type="submission" date="2021-11" db="EMBL/GenBank/DDBJ databases">
        <title>Halomonas sp., isolated from a coastal aquaculture zone in Dongshan Bay.</title>
        <authorList>
            <person name="Lin W."/>
        </authorList>
    </citation>
    <scope>NUCLEOTIDE SEQUENCE</scope>
    <source>
        <strain evidence="11">Yzlin-01</strain>
    </source>
</reference>
<dbReference type="EC" id="2.3.1.193" evidence="9"/>
<dbReference type="InterPro" id="IPR000182">
    <property type="entry name" value="GNAT_dom"/>
</dbReference>
<dbReference type="Pfam" id="PF08351">
    <property type="entry name" value="TmcA_N"/>
    <property type="match status" value="1"/>
</dbReference>
<dbReference type="CDD" id="cd04301">
    <property type="entry name" value="NAT_SF"/>
    <property type="match status" value="1"/>
</dbReference>
<dbReference type="Pfam" id="PF13718">
    <property type="entry name" value="GNAT_acetyltr_2"/>
    <property type="match status" value="1"/>
</dbReference>
<keyword evidence="3 9" id="KW-0808">Transferase</keyword>
<comment type="catalytic activity">
    <reaction evidence="9">
        <text>cytidine(34) in elongator tRNA(Met) + acetyl-CoA + ATP + H2O = N(4)-acetylcytidine(34) in elongator tRNA(Met) + ADP + phosphate + CoA + H(+)</text>
        <dbReference type="Rhea" id="RHEA:43788"/>
        <dbReference type="Rhea" id="RHEA-COMP:10693"/>
        <dbReference type="Rhea" id="RHEA-COMP:10694"/>
        <dbReference type="ChEBI" id="CHEBI:15377"/>
        <dbReference type="ChEBI" id="CHEBI:15378"/>
        <dbReference type="ChEBI" id="CHEBI:30616"/>
        <dbReference type="ChEBI" id="CHEBI:43474"/>
        <dbReference type="ChEBI" id="CHEBI:57287"/>
        <dbReference type="ChEBI" id="CHEBI:57288"/>
        <dbReference type="ChEBI" id="CHEBI:74900"/>
        <dbReference type="ChEBI" id="CHEBI:82748"/>
        <dbReference type="ChEBI" id="CHEBI:456216"/>
        <dbReference type="EC" id="2.3.1.193"/>
    </reaction>
</comment>
<dbReference type="InterPro" id="IPR007807">
    <property type="entry name" value="TcmA/NAT10_helicase"/>
</dbReference>
<gene>
    <name evidence="9" type="primary">tmcA</name>
    <name evidence="11" type="ORF">LLY24_16800</name>
</gene>
<dbReference type="PANTHER" id="PTHR10925:SF5">
    <property type="entry name" value="RNA CYTIDINE ACETYLTRANSFERASE"/>
    <property type="match status" value="1"/>
</dbReference>
<keyword evidence="5 9" id="KW-0547">Nucleotide-binding</keyword>
<evidence type="ECO:0000256" key="4">
    <source>
        <dbReference type="ARBA" id="ARBA00022694"/>
    </source>
</evidence>
<proteinExistence type="inferred from homology"/>